<proteinExistence type="predicted"/>
<organism evidence="1">
    <name type="scientific">freshwater metagenome</name>
    <dbReference type="NCBI Taxonomy" id="449393"/>
    <lineage>
        <taxon>unclassified sequences</taxon>
        <taxon>metagenomes</taxon>
        <taxon>ecological metagenomes</taxon>
    </lineage>
</organism>
<name>A0A6J6UK38_9ZZZZ</name>
<reference evidence="1" key="1">
    <citation type="submission" date="2020-05" db="EMBL/GenBank/DDBJ databases">
        <authorList>
            <person name="Chiriac C."/>
            <person name="Salcher M."/>
            <person name="Ghai R."/>
            <person name="Kavagutti S V."/>
        </authorList>
    </citation>
    <scope>NUCLEOTIDE SEQUENCE</scope>
</reference>
<dbReference type="AlphaFoldDB" id="A0A6J6UK38"/>
<accession>A0A6J6UK38</accession>
<protein>
    <submittedName>
        <fullName evidence="1">Unannotated protein</fullName>
    </submittedName>
</protein>
<evidence type="ECO:0000313" key="1">
    <source>
        <dbReference type="EMBL" id="CAB4759448.1"/>
    </source>
</evidence>
<dbReference type="EMBL" id="CAEZYZ010000228">
    <property type="protein sequence ID" value="CAB4759448.1"/>
    <property type="molecule type" value="Genomic_DNA"/>
</dbReference>
<gene>
    <name evidence="1" type="ORF">UFOPK2810_01265</name>
</gene>
<sequence length="67" mass="6928">MTIARAGPPSSRSAKSMISLVLSVASLVVSLLLAFAQYVAAILLGMVTSEPSNPAWGYSSERSSLGE</sequence>